<evidence type="ECO:0000313" key="3">
    <source>
        <dbReference type="Proteomes" id="UP000314294"/>
    </source>
</evidence>
<organism evidence="2 3">
    <name type="scientific">Liparis tanakae</name>
    <name type="common">Tanaka's snailfish</name>
    <dbReference type="NCBI Taxonomy" id="230148"/>
    <lineage>
        <taxon>Eukaryota</taxon>
        <taxon>Metazoa</taxon>
        <taxon>Chordata</taxon>
        <taxon>Craniata</taxon>
        <taxon>Vertebrata</taxon>
        <taxon>Euteleostomi</taxon>
        <taxon>Actinopterygii</taxon>
        <taxon>Neopterygii</taxon>
        <taxon>Teleostei</taxon>
        <taxon>Neoteleostei</taxon>
        <taxon>Acanthomorphata</taxon>
        <taxon>Eupercaria</taxon>
        <taxon>Perciformes</taxon>
        <taxon>Cottioidei</taxon>
        <taxon>Cottales</taxon>
        <taxon>Liparidae</taxon>
        <taxon>Liparis</taxon>
    </lineage>
</organism>
<dbReference type="Proteomes" id="UP000314294">
    <property type="component" value="Unassembled WGS sequence"/>
</dbReference>
<dbReference type="EMBL" id="SRLO01000661">
    <property type="protein sequence ID" value="TNN49307.1"/>
    <property type="molecule type" value="Genomic_DNA"/>
</dbReference>
<feature type="region of interest" description="Disordered" evidence="1">
    <location>
        <begin position="55"/>
        <end position="80"/>
    </location>
</feature>
<comment type="caution">
    <text evidence="2">The sequence shown here is derived from an EMBL/GenBank/DDBJ whole genome shotgun (WGS) entry which is preliminary data.</text>
</comment>
<gene>
    <name evidence="2" type="ORF">EYF80_040482</name>
</gene>
<protein>
    <submittedName>
        <fullName evidence="2">Uncharacterized protein</fullName>
    </submittedName>
</protein>
<evidence type="ECO:0000256" key="1">
    <source>
        <dbReference type="SAM" id="MobiDB-lite"/>
    </source>
</evidence>
<name>A0A4Z2G6Y0_9TELE</name>
<dbReference type="AlphaFoldDB" id="A0A4Z2G6Y0"/>
<sequence length="80" mass="8215">MEMEEHKGGGGGGGGGGGVVPPLRYTCLCICWSSAAAGPLRAALRCLLAPRWRSRSAAPRVHARRPNPGPALPPLSGELT</sequence>
<reference evidence="2 3" key="1">
    <citation type="submission" date="2019-03" db="EMBL/GenBank/DDBJ databases">
        <title>First draft genome of Liparis tanakae, snailfish: a comprehensive survey of snailfish specific genes.</title>
        <authorList>
            <person name="Kim W."/>
            <person name="Song I."/>
            <person name="Jeong J.-H."/>
            <person name="Kim D."/>
            <person name="Kim S."/>
            <person name="Ryu S."/>
            <person name="Song J.Y."/>
            <person name="Lee S.K."/>
        </authorList>
    </citation>
    <scope>NUCLEOTIDE SEQUENCE [LARGE SCALE GENOMIC DNA]</scope>
    <source>
        <tissue evidence="2">Muscle</tissue>
    </source>
</reference>
<proteinExistence type="predicted"/>
<accession>A0A4Z2G6Y0</accession>
<evidence type="ECO:0000313" key="2">
    <source>
        <dbReference type="EMBL" id="TNN49307.1"/>
    </source>
</evidence>
<keyword evidence="3" id="KW-1185">Reference proteome</keyword>